<keyword evidence="2" id="KW-0560">Oxidoreductase</keyword>
<proteinExistence type="inferred from homology"/>
<keyword evidence="4" id="KW-0812">Transmembrane</keyword>
<evidence type="ECO:0000256" key="2">
    <source>
        <dbReference type="ARBA" id="ARBA00023002"/>
    </source>
</evidence>
<accession>A0A917Q7L5</accession>
<evidence type="ECO:0000256" key="3">
    <source>
        <dbReference type="SAM" id="MobiDB-lite"/>
    </source>
</evidence>
<gene>
    <name evidence="5" type="ORF">GCM10011322_20010</name>
</gene>
<dbReference type="GO" id="GO:0016491">
    <property type="term" value="F:oxidoreductase activity"/>
    <property type="evidence" value="ECO:0007669"/>
    <property type="project" value="UniProtKB-KW"/>
</dbReference>
<dbReference type="RefSeq" id="WP_188912313.1">
    <property type="nucleotide sequence ID" value="NZ_BMMF01000005.1"/>
</dbReference>
<keyword evidence="6" id="KW-1185">Reference proteome</keyword>
<dbReference type="Gene3D" id="3.40.50.720">
    <property type="entry name" value="NAD(P)-binding Rossmann-like Domain"/>
    <property type="match status" value="1"/>
</dbReference>
<evidence type="ECO:0000256" key="4">
    <source>
        <dbReference type="SAM" id="Phobius"/>
    </source>
</evidence>
<evidence type="ECO:0008006" key="7">
    <source>
        <dbReference type="Google" id="ProtNLM"/>
    </source>
</evidence>
<organism evidence="5 6">
    <name type="scientific">Salinarimonas ramus</name>
    <dbReference type="NCBI Taxonomy" id="690164"/>
    <lineage>
        <taxon>Bacteria</taxon>
        <taxon>Pseudomonadati</taxon>
        <taxon>Pseudomonadota</taxon>
        <taxon>Alphaproteobacteria</taxon>
        <taxon>Hyphomicrobiales</taxon>
        <taxon>Salinarimonadaceae</taxon>
        <taxon>Salinarimonas</taxon>
    </lineage>
</organism>
<dbReference type="InterPro" id="IPR002347">
    <property type="entry name" value="SDR_fam"/>
</dbReference>
<protein>
    <recommendedName>
        <fullName evidence="7">SDR family NAD(P)-dependent oxidoreductase</fullName>
    </recommendedName>
</protein>
<evidence type="ECO:0000313" key="5">
    <source>
        <dbReference type="EMBL" id="GGK33276.1"/>
    </source>
</evidence>
<feature type="compositionally biased region" description="Basic and acidic residues" evidence="3">
    <location>
        <begin position="292"/>
        <end position="302"/>
    </location>
</feature>
<comment type="similarity">
    <text evidence="1">Belongs to the short-chain dehydrogenases/reductases (SDR) family.</text>
</comment>
<feature type="region of interest" description="Disordered" evidence="3">
    <location>
        <begin position="292"/>
        <end position="315"/>
    </location>
</feature>
<dbReference type="EMBL" id="BMMF01000005">
    <property type="protein sequence ID" value="GGK33276.1"/>
    <property type="molecule type" value="Genomic_DNA"/>
</dbReference>
<dbReference type="PANTHER" id="PTHR43669">
    <property type="entry name" value="5-KETO-D-GLUCONATE 5-REDUCTASE"/>
    <property type="match status" value="1"/>
</dbReference>
<dbReference type="AlphaFoldDB" id="A0A917Q7L5"/>
<evidence type="ECO:0000256" key="1">
    <source>
        <dbReference type="ARBA" id="ARBA00006484"/>
    </source>
</evidence>
<evidence type="ECO:0000313" key="6">
    <source>
        <dbReference type="Proteomes" id="UP000600449"/>
    </source>
</evidence>
<feature type="transmembrane region" description="Helical" evidence="4">
    <location>
        <begin position="248"/>
        <end position="268"/>
    </location>
</feature>
<reference evidence="5 6" key="1">
    <citation type="journal article" date="2014" name="Int. J. Syst. Evol. Microbiol.">
        <title>Complete genome sequence of Corynebacterium casei LMG S-19264T (=DSM 44701T), isolated from a smear-ripened cheese.</title>
        <authorList>
            <consortium name="US DOE Joint Genome Institute (JGI-PGF)"/>
            <person name="Walter F."/>
            <person name="Albersmeier A."/>
            <person name="Kalinowski J."/>
            <person name="Ruckert C."/>
        </authorList>
    </citation>
    <scope>NUCLEOTIDE SEQUENCE [LARGE SCALE GENOMIC DNA]</scope>
    <source>
        <strain evidence="5 6">CGMCC 1.9161</strain>
    </source>
</reference>
<dbReference type="SUPFAM" id="SSF51735">
    <property type="entry name" value="NAD(P)-binding Rossmann-fold domains"/>
    <property type="match status" value="1"/>
</dbReference>
<sequence length="315" mass="32372">MSVSLKPLAHQIVVVAGADGAVGRTIAHEAAARGARLVLAGRDGATLARLADALGGAGTRILTVETTRADADDARRTAQVAEAAFGGFDTWIAAPLDGESDGATSALAAASPSERRRRFDALAWAAIDGAYEAARHLRRRGGALIAIEPFDRPVRDAGPVGAARGALSGAISGLRRDLAAERAPISVTLVRTHFVAGDPDDAARIARAALHAAEHPRRSLVVTGGTLAGGGMSARVSTGLLETQLHPLAAAALVAAGGLAVAGLAIALRGPVRDGGARDPLTEDRRYDAWRAARPLRRERAATHPRGPRPPVTTH</sequence>
<name>A0A917Q7L5_9HYPH</name>
<dbReference type="InterPro" id="IPR036291">
    <property type="entry name" value="NAD(P)-bd_dom_sf"/>
</dbReference>
<keyword evidence="4" id="KW-1133">Transmembrane helix</keyword>
<dbReference type="Proteomes" id="UP000600449">
    <property type="component" value="Unassembled WGS sequence"/>
</dbReference>
<keyword evidence="4" id="KW-0472">Membrane</keyword>
<comment type="caution">
    <text evidence="5">The sequence shown here is derived from an EMBL/GenBank/DDBJ whole genome shotgun (WGS) entry which is preliminary data.</text>
</comment>
<dbReference type="PANTHER" id="PTHR43669:SF3">
    <property type="entry name" value="ALCOHOL DEHYDROGENASE, PUTATIVE (AFU_ORTHOLOGUE AFUA_3G03445)-RELATED"/>
    <property type="match status" value="1"/>
</dbReference>
<dbReference type="Pfam" id="PF00106">
    <property type="entry name" value="adh_short"/>
    <property type="match status" value="1"/>
</dbReference>